<evidence type="ECO:0000256" key="2">
    <source>
        <dbReference type="SAM" id="SignalP"/>
    </source>
</evidence>
<evidence type="ECO:0000256" key="1">
    <source>
        <dbReference type="SAM" id="MobiDB-lite"/>
    </source>
</evidence>
<feature type="signal peptide" evidence="2">
    <location>
        <begin position="1"/>
        <end position="20"/>
    </location>
</feature>
<comment type="caution">
    <text evidence="3">The sequence shown here is derived from an EMBL/GenBank/DDBJ whole genome shotgun (WGS) entry which is preliminary data.</text>
</comment>
<feature type="chain" id="PRO_5046934346" evidence="2">
    <location>
        <begin position="21"/>
        <end position="97"/>
    </location>
</feature>
<evidence type="ECO:0000313" key="4">
    <source>
        <dbReference type="Proteomes" id="UP000626026"/>
    </source>
</evidence>
<feature type="region of interest" description="Disordered" evidence="1">
    <location>
        <begin position="60"/>
        <end position="97"/>
    </location>
</feature>
<accession>A0ABR7RN44</accession>
<dbReference type="EMBL" id="JACTVA010000021">
    <property type="protein sequence ID" value="MBC9207748.1"/>
    <property type="molecule type" value="Genomic_DNA"/>
</dbReference>
<protein>
    <submittedName>
        <fullName evidence="3">Uncharacterized protein</fullName>
    </submittedName>
</protein>
<feature type="compositionally biased region" description="Gly residues" evidence="1">
    <location>
        <begin position="88"/>
        <end position="97"/>
    </location>
</feature>
<evidence type="ECO:0000313" key="3">
    <source>
        <dbReference type="EMBL" id="MBC9207748.1"/>
    </source>
</evidence>
<keyword evidence="2" id="KW-0732">Signal</keyword>
<reference evidence="3 4" key="1">
    <citation type="journal article" date="2013" name="Int. J. Syst. Evol. Microbiol.">
        <title>Roseomonas aerophila sp. nov., isolated from air.</title>
        <authorList>
            <person name="Kim S.J."/>
            <person name="Weon H.Y."/>
            <person name="Ahn J.H."/>
            <person name="Hong S.B."/>
            <person name="Seok S.J."/>
            <person name="Whang K.S."/>
            <person name="Kwon S.W."/>
        </authorList>
    </citation>
    <scope>NUCLEOTIDE SEQUENCE [LARGE SCALE GENOMIC DNA]</scope>
    <source>
        <strain evidence="3 4">NBRC 108923</strain>
    </source>
</reference>
<organism evidence="3 4">
    <name type="scientific">Teichococcus aerophilus</name>
    <dbReference type="NCBI Taxonomy" id="1224513"/>
    <lineage>
        <taxon>Bacteria</taxon>
        <taxon>Pseudomonadati</taxon>
        <taxon>Pseudomonadota</taxon>
        <taxon>Alphaproteobacteria</taxon>
        <taxon>Acetobacterales</taxon>
        <taxon>Roseomonadaceae</taxon>
        <taxon>Roseomonas</taxon>
    </lineage>
</organism>
<keyword evidence="4" id="KW-1185">Reference proteome</keyword>
<sequence>MRLFPATLAVLLSVSTVASAQGWQGRPEPGRRSGALNSSNPHRPANAFDGVQIDASALLAEPAPPSAAEREPAPVNRPMFSNGWTRDGFGGRPGGWR</sequence>
<dbReference type="RefSeq" id="WP_187784913.1">
    <property type="nucleotide sequence ID" value="NZ_JACTVA010000021.1"/>
</dbReference>
<proteinExistence type="predicted"/>
<feature type="region of interest" description="Disordered" evidence="1">
    <location>
        <begin position="19"/>
        <end position="47"/>
    </location>
</feature>
<gene>
    <name evidence="3" type="ORF">IBL26_12960</name>
</gene>
<name>A0ABR7RN44_9PROT</name>
<dbReference type="Proteomes" id="UP000626026">
    <property type="component" value="Unassembled WGS sequence"/>
</dbReference>